<keyword evidence="1" id="KW-0812">Transmembrane</keyword>
<comment type="caution">
    <text evidence="2">The sequence shown here is derived from an EMBL/GenBank/DDBJ whole genome shotgun (WGS) entry which is preliminary data.</text>
</comment>
<reference evidence="2" key="1">
    <citation type="journal article" date="2020" name="Microorganisms">
        <title>Reliable Identification of Environmental Pseudomonas Isolates Using the rpoD Gene.</title>
        <authorList>
            <consortium name="The Broad Institute Genome Sequencing Platform"/>
            <person name="Girard L."/>
            <person name="Lood C."/>
            <person name="Rokni-Zadeh H."/>
            <person name="van Noort V."/>
            <person name="Lavigne R."/>
            <person name="De Mot R."/>
        </authorList>
    </citation>
    <scope>NUCLEOTIDE SEQUENCE</scope>
    <source>
        <strain evidence="2">BW13M1</strain>
    </source>
</reference>
<reference evidence="2" key="2">
    <citation type="submission" date="2020-07" db="EMBL/GenBank/DDBJ databases">
        <authorList>
            <person name="Lood C."/>
            <person name="Girard L."/>
        </authorList>
    </citation>
    <scope>NUCLEOTIDE SEQUENCE</scope>
    <source>
        <strain evidence="2">BW13M1</strain>
    </source>
</reference>
<organism evidence="2">
    <name type="scientific">Pseudomonas peradeniyensis</name>
    <dbReference type="NCBI Taxonomy" id="2745488"/>
    <lineage>
        <taxon>Bacteria</taxon>
        <taxon>Pseudomonadati</taxon>
        <taxon>Pseudomonadota</taxon>
        <taxon>Gammaproteobacteria</taxon>
        <taxon>Pseudomonadales</taxon>
        <taxon>Pseudomonadaceae</taxon>
        <taxon>Pseudomonas</taxon>
    </lineage>
</organism>
<dbReference type="EMBL" id="JABWRJ010000011">
    <property type="protein sequence ID" value="MBC3446184.1"/>
    <property type="molecule type" value="Genomic_DNA"/>
</dbReference>
<sequence>MDIENIKTIAILIGTAVGFVSLLFTTYKIVRDLATSNKSRLKEDYRFAREFLKDLDDKNLHNLAKDRGLYAIAGTDSMNIADITYLLQLSNADRCIKDYTLAYRFVEYDDKRDRISFRKKYQIPSSRRWRKLLYMGGYVFFAMLAILPFWLTSFTIKLLPLAIFTLPSFGLLAAESARNFIKLKRGEALVSEQSKHTELIAIDANRRKTA</sequence>
<feature type="transmembrane region" description="Helical" evidence="1">
    <location>
        <begin position="6"/>
        <end position="30"/>
    </location>
</feature>
<protein>
    <submittedName>
        <fullName evidence="2">Uncharacterized protein</fullName>
    </submittedName>
</protein>
<name>A0A923K0B1_9PSED</name>
<proteinExistence type="predicted"/>
<accession>A0A923K0B1</accession>
<evidence type="ECO:0000256" key="1">
    <source>
        <dbReference type="SAM" id="Phobius"/>
    </source>
</evidence>
<feature type="transmembrane region" description="Helical" evidence="1">
    <location>
        <begin position="132"/>
        <end position="151"/>
    </location>
</feature>
<evidence type="ECO:0000313" key="2">
    <source>
        <dbReference type="EMBL" id="MBC3446184.1"/>
    </source>
</evidence>
<dbReference type="RefSeq" id="WP_186733073.1">
    <property type="nucleotide sequence ID" value="NZ_JABWRJ020000004.1"/>
</dbReference>
<dbReference type="AlphaFoldDB" id="A0A923K0B1"/>
<keyword evidence="1" id="KW-1133">Transmembrane helix</keyword>
<gene>
    <name evidence="2" type="ORF">HU751_10410</name>
</gene>
<keyword evidence="1" id="KW-0472">Membrane</keyword>
<feature type="transmembrane region" description="Helical" evidence="1">
    <location>
        <begin position="157"/>
        <end position="174"/>
    </location>
</feature>